<dbReference type="EMBL" id="KN585066">
    <property type="protein sequence ID" value="KHJ81828.1"/>
    <property type="molecule type" value="Genomic_DNA"/>
</dbReference>
<keyword evidence="2" id="KW-1185">Reference proteome</keyword>
<evidence type="ECO:0000313" key="1">
    <source>
        <dbReference type="EMBL" id="KHJ81828.1"/>
    </source>
</evidence>
<organism evidence="1 2">
    <name type="scientific">Oesophagostomum dentatum</name>
    <name type="common">Nodular worm</name>
    <dbReference type="NCBI Taxonomy" id="61180"/>
    <lineage>
        <taxon>Eukaryota</taxon>
        <taxon>Metazoa</taxon>
        <taxon>Ecdysozoa</taxon>
        <taxon>Nematoda</taxon>
        <taxon>Chromadorea</taxon>
        <taxon>Rhabditida</taxon>
        <taxon>Rhabditina</taxon>
        <taxon>Rhabditomorpha</taxon>
        <taxon>Strongyloidea</taxon>
        <taxon>Strongylidae</taxon>
        <taxon>Oesophagostomum</taxon>
    </lineage>
</organism>
<gene>
    <name evidence="1" type="ORF">OESDEN_18483</name>
</gene>
<sequence>MKYTAMLSKTLRTRSFDPATVMIDFPKVLRLRDDSSCTDKDQLLHIAILAELFGYYENAVSCLRESKQEGLHLQRARLKAGERVSNPDKPLQPLAKLCAMSTEDLFNLLKEKQPLYRDVFDRLVAPEAEGLQEIYGNYAKSISVPLVVAAVIRFGIPLCDQAVNVLHDVLPRHELIDVFPTVMPEDMDNGLKYVEQDGEE</sequence>
<dbReference type="OrthoDB" id="421075at2759"/>
<name>A0A0B1S958_OESDE</name>
<dbReference type="AlphaFoldDB" id="A0A0B1S958"/>
<evidence type="ECO:0000313" key="2">
    <source>
        <dbReference type="Proteomes" id="UP000053660"/>
    </source>
</evidence>
<accession>A0A0B1S958</accession>
<protein>
    <submittedName>
        <fullName evidence="1">Uncharacterized protein</fullName>
    </submittedName>
</protein>
<proteinExistence type="predicted"/>
<reference evidence="1 2" key="1">
    <citation type="submission" date="2014-03" db="EMBL/GenBank/DDBJ databases">
        <title>Draft genome of the hookworm Oesophagostomum dentatum.</title>
        <authorList>
            <person name="Mitreva M."/>
        </authorList>
    </citation>
    <scope>NUCLEOTIDE SEQUENCE [LARGE SCALE GENOMIC DNA]</scope>
    <source>
        <strain evidence="1 2">OD-Hann</strain>
    </source>
</reference>
<feature type="non-terminal residue" evidence="1">
    <location>
        <position position="200"/>
    </location>
</feature>
<dbReference type="Proteomes" id="UP000053660">
    <property type="component" value="Unassembled WGS sequence"/>
</dbReference>